<reference evidence="1" key="1">
    <citation type="journal article" date="2014" name="Int. J. Syst. Evol. Microbiol.">
        <title>Complete genome sequence of Corynebacterium casei LMG S-19264T (=DSM 44701T), isolated from a smear-ripened cheese.</title>
        <authorList>
            <consortium name="US DOE Joint Genome Institute (JGI-PGF)"/>
            <person name="Walter F."/>
            <person name="Albersmeier A."/>
            <person name="Kalinowski J."/>
            <person name="Ruckert C."/>
        </authorList>
    </citation>
    <scope>NUCLEOTIDE SEQUENCE</scope>
    <source>
        <strain evidence="1">CGMCC 1.7086</strain>
    </source>
</reference>
<dbReference type="AlphaFoldDB" id="A0A918DL70"/>
<evidence type="ECO:0000313" key="1">
    <source>
        <dbReference type="EMBL" id="GGO73358.1"/>
    </source>
</evidence>
<keyword evidence="2" id="KW-1185">Reference proteome</keyword>
<accession>A0A918DL70</accession>
<sequence>MILSLWLEDTPVTDIFSFVSEQGVKVGLADFFKLADFAVEFDLANVQASGWVYRQDIPFSLQQTQSDSLQIVVGQHPFILDSELFSIESDDIYVELATLAQILNFDYEMLEGQLKLVIHSSTPFPVEQRLARSARNYNNLAADTESVLPLSDSGYQLFSSPLLDAQVSATATEHNSSGSYSILSSQDFAYLNSQLYLSGLRGELLQQARLTLSKTSSEQTLLGPLQASYFAFGDVTPVNPGSQVTQAQSRGFTLNNLNEGQLGDNRRVNLTGDVQAGWDVELYRNGVLLDTLLNIENGRYAFNDVELSFGNNNFELVFYGPQGQIERKSESIVVDSNSVAAGQGRYQVSVVDANRTLFGVNDPELEDSQLGLLSSAVFDYGISDWLSVGLGTSHFSPKAGDNQTDLTLRTNLQLWELGLLNTLVHQNDDGSKRLSAFFRTGWQNTNLDLSYIRNEALVTDPLTGDETEHIDHRYNLTQSGTLFSRSFMPLSYQNNLTFTEDQQGHQTRLFQNALGINSAYGSVSHSFFWQHSDAALLTDSDLPNKTAGGSLFYRNNFGRFYTRMYANYHVQPHTELTAYGANLLYRWTYDLNAELQYSRDISNDLEQLYARLNWRHDKFTLSANASYNSDDNWSLGMTARFSVGYDPSSESIFASNRALGGTAGVSVRVFEDLDMDNQYDESEPLIEGVKVKAAQSFRSARTNEQGVAMLTALPNNRQTDIVVDGSSFKDFYITSTEGVSIPARPGYIQQVDIPVAKSGELDGTVYFTKADGSQETAPRILLNLRDLNNNIVARARSEYDGYYLFTDLLPGKYRLEIDADIAQRQQMRVSKAKRVNLSNRGDLISGADFVLAPLESASGYVASAGQFHSPALLKVYYQLLKKRLAYNTNERQPFYIKSKDSKQYVLGLAYFEGDRKAADETEAFCTQLKQLNIPCKVEYHHFAY</sequence>
<proteinExistence type="predicted"/>
<reference evidence="1" key="2">
    <citation type="submission" date="2020-09" db="EMBL/GenBank/DDBJ databases">
        <authorList>
            <person name="Sun Q."/>
            <person name="Zhou Y."/>
        </authorList>
    </citation>
    <scope>NUCLEOTIDE SEQUENCE</scope>
    <source>
        <strain evidence="1">CGMCC 1.7086</strain>
    </source>
</reference>
<dbReference type="SUPFAM" id="SSF49478">
    <property type="entry name" value="Cna protein B-type domain"/>
    <property type="match status" value="1"/>
</dbReference>
<dbReference type="Proteomes" id="UP000606935">
    <property type="component" value="Unassembled WGS sequence"/>
</dbReference>
<evidence type="ECO:0000313" key="2">
    <source>
        <dbReference type="Proteomes" id="UP000606935"/>
    </source>
</evidence>
<organism evidence="1 2">
    <name type="scientific">Bowmanella pacifica</name>
    <dbReference type="NCBI Taxonomy" id="502051"/>
    <lineage>
        <taxon>Bacteria</taxon>
        <taxon>Pseudomonadati</taxon>
        <taxon>Pseudomonadota</taxon>
        <taxon>Gammaproteobacteria</taxon>
        <taxon>Alteromonadales</taxon>
        <taxon>Alteromonadaceae</taxon>
        <taxon>Bowmanella</taxon>
    </lineage>
</organism>
<protein>
    <recommendedName>
        <fullName evidence="3">SPOR domain-containing protein</fullName>
    </recommendedName>
</protein>
<gene>
    <name evidence="1" type="ORF">GCM10010982_33700</name>
</gene>
<comment type="caution">
    <text evidence="1">The sequence shown here is derived from an EMBL/GenBank/DDBJ whole genome shotgun (WGS) entry which is preliminary data.</text>
</comment>
<dbReference type="EMBL" id="BMLS01000006">
    <property type="protein sequence ID" value="GGO73358.1"/>
    <property type="molecule type" value="Genomic_DNA"/>
</dbReference>
<evidence type="ECO:0008006" key="3">
    <source>
        <dbReference type="Google" id="ProtNLM"/>
    </source>
</evidence>
<name>A0A918DL70_9ALTE</name>